<dbReference type="Proteomes" id="UP001384579">
    <property type="component" value="Unassembled WGS sequence"/>
</dbReference>
<evidence type="ECO:0000313" key="1">
    <source>
        <dbReference type="EMBL" id="MEK0187821.1"/>
    </source>
</evidence>
<accession>A0ABU8YU59</accession>
<protein>
    <recommendedName>
        <fullName evidence="3">Type II toxin-antitoxin system VapC family toxin</fullName>
    </recommendedName>
</protein>
<reference evidence="1 2" key="1">
    <citation type="journal article" date="2020" name="Harmful Algae">
        <title>Molecular and morphological characterization of a novel dihydroanatoxin-a producing Microcoleus species (cyanobacteria) from the Russian River, California, USA.</title>
        <authorList>
            <person name="Conklin K.Y."/>
            <person name="Stancheva R."/>
            <person name="Otten T.G."/>
            <person name="Fadness R."/>
            <person name="Boyer G.L."/>
            <person name="Read B."/>
            <person name="Zhang X."/>
            <person name="Sheath R.G."/>
        </authorList>
    </citation>
    <scope>NUCLEOTIDE SEQUENCE [LARGE SCALE GENOMIC DNA]</scope>
    <source>
        <strain evidence="1 2">PTRS2</strain>
    </source>
</reference>
<evidence type="ECO:0008006" key="3">
    <source>
        <dbReference type="Google" id="ProtNLM"/>
    </source>
</evidence>
<dbReference type="EMBL" id="JBBLXS010000448">
    <property type="protein sequence ID" value="MEK0187821.1"/>
    <property type="molecule type" value="Genomic_DNA"/>
</dbReference>
<dbReference type="RefSeq" id="WP_340523140.1">
    <property type="nucleotide sequence ID" value="NZ_JBBLXS010000448.1"/>
</dbReference>
<name>A0ABU8YU59_9CYAN</name>
<sequence length="41" mass="4477">MSAVVIDTHAIAQIPRNVVPDMPDRIITATAFYLNLPLVSL</sequence>
<keyword evidence="2" id="KW-1185">Reference proteome</keyword>
<proteinExistence type="predicted"/>
<comment type="caution">
    <text evidence="1">The sequence shown here is derived from an EMBL/GenBank/DDBJ whole genome shotgun (WGS) entry which is preliminary data.</text>
</comment>
<organism evidence="1 2">
    <name type="scientific">Microcoleus anatoxicus PTRS2</name>
    <dbReference type="NCBI Taxonomy" id="2705321"/>
    <lineage>
        <taxon>Bacteria</taxon>
        <taxon>Bacillati</taxon>
        <taxon>Cyanobacteriota</taxon>
        <taxon>Cyanophyceae</taxon>
        <taxon>Oscillatoriophycideae</taxon>
        <taxon>Oscillatoriales</taxon>
        <taxon>Microcoleaceae</taxon>
        <taxon>Microcoleus</taxon>
        <taxon>Microcoleus anatoxicus</taxon>
    </lineage>
</organism>
<evidence type="ECO:0000313" key="2">
    <source>
        <dbReference type="Proteomes" id="UP001384579"/>
    </source>
</evidence>
<gene>
    <name evidence="1" type="ORF">WMG39_23710</name>
</gene>